<evidence type="ECO:0000313" key="1">
    <source>
        <dbReference type="EMBL" id="KAF1972648.1"/>
    </source>
</evidence>
<evidence type="ECO:0000313" key="2">
    <source>
        <dbReference type="Proteomes" id="UP000800036"/>
    </source>
</evidence>
<dbReference type="EMBL" id="ML976685">
    <property type="protein sequence ID" value="KAF1972648.1"/>
    <property type="molecule type" value="Genomic_DNA"/>
</dbReference>
<sequence>MYDILWAKHMSERNEWLDQILAANAEATSRMISLETQVLQLRKAVESRDQRIANLLSTVQNLHLALESRESRSTHANTPFYTAESRTQQALSHTNANMNVCVCTPRL</sequence>
<accession>A0A6A5V711</accession>
<reference evidence="1" key="1">
    <citation type="journal article" date="2020" name="Stud. Mycol.">
        <title>101 Dothideomycetes genomes: a test case for predicting lifestyles and emergence of pathogens.</title>
        <authorList>
            <person name="Haridas S."/>
            <person name="Albert R."/>
            <person name="Binder M."/>
            <person name="Bloem J."/>
            <person name="Labutti K."/>
            <person name="Salamov A."/>
            <person name="Andreopoulos B."/>
            <person name="Baker S."/>
            <person name="Barry K."/>
            <person name="Bills G."/>
            <person name="Bluhm B."/>
            <person name="Cannon C."/>
            <person name="Castanera R."/>
            <person name="Culley D."/>
            <person name="Daum C."/>
            <person name="Ezra D."/>
            <person name="Gonzalez J."/>
            <person name="Henrissat B."/>
            <person name="Kuo A."/>
            <person name="Liang C."/>
            <person name="Lipzen A."/>
            <person name="Lutzoni F."/>
            <person name="Magnuson J."/>
            <person name="Mondo S."/>
            <person name="Nolan M."/>
            <person name="Ohm R."/>
            <person name="Pangilinan J."/>
            <person name="Park H.-J."/>
            <person name="Ramirez L."/>
            <person name="Alfaro M."/>
            <person name="Sun H."/>
            <person name="Tritt A."/>
            <person name="Yoshinaga Y."/>
            <person name="Zwiers L.-H."/>
            <person name="Turgeon B."/>
            <person name="Goodwin S."/>
            <person name="Spatafora J."/>
            <person name="Crous P."/>
            <person name="Grigoriev I."/>
        </authorList>
    </citation>
    <scope>NUCLEOTIDE SEQUENCE</scope>
    <source>
        <strain evidence="1">CBS 107.79</strain>
    </source>
</reference>
<dbReference type="Proteomes" id="UP000800036">
    <property type="component" value="Unassembled WGS sequence"/>
</dbReference>
<keyword evidence="2" id="KW-1185">Reference proteome</keyword>
<gene>
    <name evidence="1" type="ORF">BU23DRAFT_155536</name>
</gene>
<name>A0A6A5V711_9PLEO</name>
<dbReference type="AlphaFoldDB" id="A0A6A5V711"/>
<proteinExistence type="predicted"/>
<organism evidence="1 2">
    <name type="scientific">Bimuria novae-zelandiae CBS 107.79</name>
    <dbReference type="NCBI Taxonomy" id="1447943"/>
    <lineage>
        <taxon>Eukaryota</taxon>
        <taxon>Fungi</taxon>
        <taxon>Dikarya</taxon>
        <taxon>Ascomycota</taxon>
        <taxon>Pezizomycotina</taxon>
        <taxon>Dothideomycetes</taxon>
        <taxon>Pleosporomycetidae</taxon>
        <taxon>Pleosporales</taxon>
        <taxon>Massarineae</taxon>
        <taxon>Didymosphaeriaceae</taxon>
        <taxon>Bimuria</taxon>
    </lineage>
</organism>
<protein>
    <submittedName>
        <fullName evidence="1">Uncharacterized protein</fullName>
    </submittedName>
</protein>